<dbReference type="EMBL" id="BAABHC010000029">
    <property type="protein sequence ID" value="GAA4440823.1"/>
    <property type="molecule type" value="Genomic_DNA"/>
</dbReference>
<dbReference type="Proteomes" id="UP001500552">
    <property type="component" value="Unassembled WGS sequence"/>
</dbReference>
<accession>A0ABP8M072</accession>
<evidence type="ECO:0000313" key="2">
    <source>
        <dbReference type="Proteomes" id="UP001500552"/>
    </source>
</evidence>
<proteinExistence type="predicted"/>
<evidence type="ECO:0008006" key="3">
    <source>
        <dbReference type="Google" id="ProtNLM"/>
    </source>
</evidence>
<evidence type="ECO:0000313" key="1">
    <source>
        <dbReference type="EMBL" id="GAA4440823.1"/>
    </source>
</evidence>
<sequence length="260" mass="29260">MPALLFCGVVALSSCEKNEQESVEPEFSQGMISHIMADSSEVASYAFAGKQLSQVNHYNKKTGELETYDKYERDGSGKLLKSTTHAAGSHALLSEQTYTYNDKGQLTKTDMLYYNAGKLEYTAYATYEYDEKKNLKQKSLFEVNDKKEAVQKSYTTYELLPNGNFAEEKQYVIDDKGEASLFSTTTYSYDTNQNPLHEFAEPGNASSPNNLLASTAVVHNSKKTYKYAYTYTYDERGLPLTQSVVTPSGKNEAYNYMYSN</sequence>
<name>A0ABP8M072_9BACT</name>
<protein>
    <recommendedName>
        <fullName evidence="3">YD repeat-containing protein</fullName>
    </recommendedName>
</protein>
<keyword evidence="2" id="KW-1185">Reference proteome</keyword>
<organism evidence="1 2">
    <name type="scientific">Pontibacter saemangeumensis</name>
    <dbReference type="NCBI Taxonomy" id="1084525"/>
    <lineage>
        <taxon>Bacteria</taxon>
        <taxon>Pseudomonadati</taxon>
        <taxon>Bacteroidota</taxon>
        <taxon>Cytophagia</taxon>
        <taxon>Cytophagales</taxon>
        <taxon>Hymenobacteraceae</taxon>
        <taxon>Pontibacter</taxon>
    </lineage>
</organism>
<dbReference type="Gene3D" id="2.180.10.10">
    <property type="entry name" value="RHS repeat-associated core"/>
    <property type="match status" value="1"/>
</dbReference>
<reference evidence="2" key="1">
    <citation type="journal article" date="2019" name="Int. J. Syst. Evol. Microbiol.">
        <title>The Global Catalogue of Microorganisms (GCM) 10K type strain sequencing project: providing services to taxonomists for standard genome sequencing and annotation.</title>
        <authorList>
            <consortium name="The Broad Institute Genomics Platform"/>
            <consortium name="The Broad Institute Genome Sequencing Center for Infectious Disease"/>
            <person name="Wu L."/>
            <person name="Ma J."/>
        </authorList>
    </citation>
    <scope>NUCLEOTIDE SEQUENCE [LARGE SCALE GENOMIC DNA]</scope>
    <source>
        <strain evidence="2">JCM 17926</strain>
    </source>
</reference>
<comment type="caution">
    <text evidence="1">The sequence shown here is derived from an EMBL/GenBank/DDBJ whole genome shotgun (WGS) entry which is preliminary data.</text>
</comment>
<gene>
    <name evidence="1" type="ORF">GCM10023188_38570</name>
</gene>